<dbReference type="GO" id="GO:0016763">
    <property type="term" value="F:pentosyltransferase activity"/>
    <property type="evidence" value="ECO:0007669"/>
    <property type="project" value="TreeGrafter"/>
</dbReference>
<evidence type="ECO:0000313" key="10">
    <source>
        <dbReference type="EMBL" id="KKQ91848.1"/>
    </source>
</evidence>
<feature type="transmembrane region" description="Helical" evidence="8">
    <location>
        <begin position="166"/>
        <end position="187"/>
    </location>
</feature>
<evidence type="ECO:0000256" key="1">
    <source>
        <dbReference type="ARBA" id="ARBA00004651"/>
    </source>
</evidence>
<dbReference type="PANTHER" id="PTHR33908:SF3">
    <property type="entry name" value="UNDECAPRENYL PHOSPHATE-ALPHA-4-AMINO-4-DEOXY-L-ARABINOSE ARABINOSYL TRANSFERASE"/>
    <property type="match status" value="1"/>
</dbReference>
<evidence type="ECO:0000256" key="7">
    <source>
        <dbReference type="ARBA" id="ARBA00023136"/>
    </source>
</evidence>
<dbReference type="Pfam" id="PF13231">
    <property type="entry name" value="PMT_2"/>
    <property type="match status" value="1"/>
</dbReference>
<feature type="transmembrane region" description="Helical" evidence="8">
    <location>
        <begin position="304"/>
        <end position="321"/>
    </location>
</feature>
<dbReference type="Proteomes" id="UP000034774">
    <property type="component" value="Unassembled WGS sequence"/>
</dbReference>
<dbReference type="EMBL" id="LBVU01000004">
    <property type="protein sequence ID" value="KKQ91848.1"/>
    <property type="molecule type" value="Genomic_DNA"/>
</dbReference>
<comment type="subcellular location">
    <subcellularLocation>
        <location evidence="1">Cell membrane</location>
        <topology evidence="1">Multi-pass membrane protein</topology>
    </subcellularLocation>
</comment>
<evidence type="ECO:0000256" key="4">
    <source>
        <dbReference type="ARBA" id="ARBA00022679"/>
    </source>
</evidence>
<keyword evidence="7 8" id="KW-0472">Membrane</keyword>
<dbReference type="GO" id="GO:0009103">
    <property type="term" value="P:lipopolysaccharide biosynthetic process"/>
    <property type="evidence" value="ECO:0007669"/>
    <property type="project" value="UniProtKB-ARBA"/>
</dbReference>
<dbReference type="GO" id="GO:0005886">
    <property type="term" value="C:plasma membrane"/>
    <property type="evidence" value="ECO:0007669"/>
    <property type="project" value="UniProtKB-SubCell"/>
</dbReference>
<dbReference type="InterPro" id="IPR050297">
    <property type="entry name" value="LipidA_mod_glycosyltrf_83"/>
</dbReference>
<evidence type="ECO:0000313" key="11">
    <source>
        <dbReference type="Proteomes" id="UP000034774"/>
    </source>
</evidence>
<dbReference type="AlphaFoldDB" id="A0A0G0LIX4"/>
<evidence type="ECO:0000256" key="8">
    <source>
        <dbReference type="SAM" id="Phobius"/>
    </source>
</evidence>
<keyword evidence="3" id="KW-0328">Glycosyltransferase</keyword>
<evidence type="ECO:0000256" key="6">
    <source>
        <dbReference type="ARBA" id="ARBA00022989"/>
    </source>
</evidence>
<feature type="transmembrane region" description="Helical" evidence="8">
    <location>
        <begin position="138"/>
        <end position="154"/>
    </location>
</feature>
<feature type="transmembrane region" description="Helical" evidence="8">
    <location>
        <begin position="375"/>
        <end position="396"/>
    </location>
</feature>
<feature type="transmembrane region" description="Helical" evidence="8">
    <location>
        <begin position="327"/>
        <end position="346"/>
    </location>
</feature>
<feature type="transmembrane region" description="Helical" evidence="8">
    <location>
        <begin position="199"/>
        <end position="219"/>
    </location>
</feature>
<feature type="domain" description="Glycosyltransferase RgtA/B/C/D-like" evidence="9">
    <location>
        <begin position="76"/>
        <end position="210"/>
    </location>
</feature>
<gene>
    <name evidence="10" type="ORF">UT17_C0004G0196</name>
</gene>
<keyword evidence="2" id="KW-1003">Cell membrane</keyword>
<proteinExistence type="predicted"/>
<evidence type="ECO:0000256" key="2">
    <source>
        <dbReference type="ARBA" id="ARBA00022475"/>
    </source>
</evidence>
<dbReference type="GO" id="GO:0010041">
    <property type="term" value="P:response to iron(III) ion"/>
    <property type="evidence" value="ECO:0007669"/>
    <property type="project" value="TreeGrafter"/>
</dbReference>
<keyword evidence="4" id="KW-0808">Transferase</keyword>
<feature type="transmembrane region" description="Helical" evidence="8">
    <location>
        <begin position="113"/>
        <end position="132"/>
    </location>
</feature>
<dbReference type="STRING" id="1618572.UT17_C0004G0196"/>
<keyword evidence="5 8" id="KW-0812">Transmembrane</keyword>
<reference evidence="10 11" key="1">
    <citation type="journal article" date="2015" name="Nature">
        <title>rRNA introns, odd ribosomes, and small enigmatic genomes across a large radiation of phyla.</title>
        <authorList>
            <person name="Brown C.T."/>
            <person name="Hug L.A."/>
            <person name="Thomas B.C."/>
            <person name="Sharon I."/>
            <person name="Castelle C.J."/>
            <person name="Singh A."/>
            <person name="Wilkins M.J."/>
            <person name="Williams K.H."/>
            <person name="Banfield J.F."/>
        </authorList>
    </citation>
    <scope>NUCLEOTIDE SEQUENCE [LARGE SCALE GENOMIC DNA]</scope>
</reference>
<dbReference type="InterPro" id="IPR038731">
    <property type="entry name" value="RgtA/B/C-like"/>
</dbReference>
<evidence type="ECO:0000256" key="5">
    <source>
        <dbReference type="ARBA" id="ARBA00022692"/>
    </source>
</evidence>
<comment type="caution">
    <text evidence="10">The sequence shown here is derived from an EMBL/GenBank/DDBJ whole genome shotgun (WGS) entry which is preliminary data.</text>
</comment>
<feature type="transmembrane region" description="Helical" evidence="8">
    <location>
        <begin position="85"/>
        <end position="106"/>
    </location>
</feature>
<name>A0A0G0LIX4_9BACT</name>
<accession>A0A0G0LIX4</accession>
<organism evidence="10 11">
    <name type="scientific">Candidatus Woesebacteria bacterium GW2011_GWB1_39_10</name>
    <dbReference type="NCBI Taxonomy" id="1618572"/>
    <lineage>
        <taxon>Bacteria</taxon>
        <taxon>Candidatus Woeseibacteriota</taxon>
    </lineage>
</organism>
<dbReference type="PANTHER" id="PTHR33908">
    <property type="entry name" value="MANNOSYLTRANSFERASE YKCB-RELATED"/>
    <property type="match status" value="1"/>
</dbReference>
<keyword evidence="6 8" id="KW-1133">Transmembrane helix</keyword>
<evidence type="ECO:0000256" key="3">
    <source>
        <dbReference type="ARBA" id="ARBA00022676"/>
    </source>
</evidence>
<feature type="transmembrane region" description="Helical" evidence="8">
    <location>
        <begin position="7"/>
        <end position="25"/>
    </location>
</feature>
<sequence>MARKSILMLFGIVILGLLLRIYRITTLPMYGDELTIALDTYSIMKTGMDSTGTKLPVTFQMGSGRPGGYIYASVPFVYLFGPTEWGVRSLSLLSSVGIIILMYFLGKKFFNDNVGLIAGFITSISLWDIYLARGGFEAHFALFLALFGTVLYLYGKYIPWAISWGLAIFTYPTFKLTLPFMFLILVWYGGIKNVFKNKFFVSALIILVLFGCLAVRETLRGVSEERFLNINIFSDTNLRERIIQLNNEERTFSTLPISLKPIFYNKPFEYSRVILENYMENLSPRFLYLRGDGNPRHNPGEWGMFYLVELPLIFMGIASLWKKEMKTLILLISWILITPLATMFINDAHGLRNALMLPPFILLTSYALSNLSRKLAYFFVAIILIQSVFVLQRVYFLAPGKFASFWSSEAKMASLSAINNKDSGKVITLSTKKIDNIEYAYEVYAKVDPDLVIGQYGTFPKVYGNVIIDNAK</sequence>
<protein>
    <recommendedName>
        <fullName evidence="9">Glycosyltransferase RgtA/B/C/D-like domain-containing protein</fullName>
    </recommendedName>
</protein>
<evidence type="ECO:0000259" key="9">
    <source>
        <dbReference type="Pfam" id="PF13231"/>
    </source>
</evidence>